<dbReference type="Proteomes" id="UP000683507">
    <property type="component" value="Chromosome"/>
</dbReference>
<reference evidence="5" key="1">
    <citation type="submission" date="2021-04" db="EMBL/GenBank/DDBJ databases">
        <authorList>
            <person name="Rodrigo-Torres L."/>
            <person name="Arahal R. D."/>
            <person name="Lucena T."/>
        </authorList>
    </citation>
    <scope>NUCLEOTIDE SEQUENCE</scope>
    <source>
        <strain evidence="5">AS29M-1</strain>
    </source>
</reference>
<evidence type="ECO:0000259" key="4">
    <source>
        <dbReference type="Pfam" id="PF12740"/>
    </source>
</evidence>
<name>A0A916NB75_9FLAO</name>
<dbReference type="InterPro" id="IPR025667">
    <property type="entry name" value="SprB_repeat"/>
</dbReference>
<dbReference type="InterPro" id="IPR041127">
    <property type="entry name" value="PET_hydrolase/cutinase-like"/>
</dbReference>
<evidence type="ECO:0000313" key="6">
    <source>
        <dbReference type="Proteomes" id="UP000683507"/>
    </source>
</evidence>
<organism evidence="5 6">
    <name type="scientific">Parvicella tangerina</name>
    <dbReference type="NCBI Taxonomy" id="2829795"/>
    <lineage>
        <taxon>Bacteria</taxon>
        <taxon>Pseudomonadati</taxon>
        <taxon>Bacteroidota</taxon>
        <taxon>Flavobacteriia</taxon>
        <taxon>Flavobacteriales</taxon>
        <taxon>Parvicellaceae</taxon>
        <taxon>Parvicella</taxon>
    </lineage>
</organism>
<dbReference type="PANTHER" id="PTHR33428:SF14">
    <property type="entry name" value="CARBOXYLESTERASE TYPE B DOMAIN-CONTAINING PROTEIN"/>
    <property type="match status" value="1"/>
</dbReference>
<evidence type="ECO:0000256" key="1">
    <source>
        <dbReference type="ARBA" id="ARBA00022729"/>
    </source>
</evidence>
<feature type="signal peptide" evidence="3">
    <location>
        <begin position="1"/>
        <end position="22"/>
    </location>
</feature>
<accession>A0A916NB75</accession>
<keyword evidence="6" id="KW-1185">Reference proteome</keyword>
<dbReference type="AlphaFoldDB" id="A0A916NB75"/>
<dbReference type="PANTHER" id="PTHR33428">
    <property type="entry name" value="CHLOROPHYLLASE-2, CHLOROPLASTIC"/>
    <property type="match status" value="1"/>
</dbReference>
<feature type="chain" id="PRO_5037226920" description="PET hydrolase/cutinase-like domain-containing protein" evidence="3">
    <location>
        <begin position="23"/>
        <end position="814"/>
    </location>
</feature>
<dbReference type="NCBIfam" id="TIGR04183">
    <property type="entry name" value="Por_Secre_tail"/>
    <property type="match status" value="1"/>
</dbReference>
<keyword evidence="1 3" id="KW-0732">Signal</keyword>
<feature type="compositionally biased region" description="Polar residues" evidence="2">
    <location>
        <begin position="398"/>
        <end position="409"/>
    </location>
</feature>
<gene>
    <name evidence="5" type="ORF">CRYO30217_01898</name>
</gene>
<evidence type="ECO:0000256" key="3">
    <source>
        <dbReference type="SAM" id="SignalP"/>
    </source>
</evidence>
<dbReference type="SUPFAM" id="SSF53474">
    <property type="entry name" value="alpha/beta-Hydrolases"/>
    <property type="match status" value="1"/>
</dbReference>
<dbReference type="Gene3D" id="3.40.50.1820">
    <property type="entry name" value="alpha/beta hydrolase"/>
    <property type="match status" value="1"/>
</dbReference>
<dbReference type="Pfam" id="PF12740">
    <property type="entry name" value="PETase"/>
    <property type="match status" value="1"/>
</dbReference>
<sequence>MKTFFTTLITLFCLININAQYAVGHFQEDYVDPDRSNRVIQTEVYYPANTAGNNVPIASGQYPVIVFGHGFVMAWSAYENIWEELVPKGYIMVFPRTEGSILGTDHQEFGWDLQFLVSKIQSEGSNASSILYNGVAANTALMGHSMGGGAAFLAADSLCQNGNSNLKTLVGLAPAESTTNGVSSINSARSITVPSVIFSGSQDGVTPPADHHIPMYDSLASDCKTLVSITGGAHCYFANSNFNCDFGESTSSSGISISRTEQHQVLFDFVEPWLAHTLKGECEKFDVFQDSVMSSSRVTYEQSCNYMSLSVSSSVQDVSCNGLSDGSSTLTISGGTAGYIESWGTSDPNNLNAGTHNYTVTDSDGCSVQGTVTINEPSQLVASSSTTSSNCGNSDGSATLSISGGTSPYSEDWGSEDPMALSAGTYSVLITDGAGCSITESVTITDVGGPTVSSTTNMVSCYGLSDGSASLSISGGTSPYTEDWGANDPANLSAGTYNYTITDGNGCATQGSVTINEPSQLVASSSTTSSNCGNSDGSATLSISGGTSPYSENWGSEDPMALSAGTYSVLITDGAGCSITESVTITDVGGPTVSSTTNMVSCYGLSDGSASLSITGGTSPYTEDWGVNDPANLSAGTYNYTVTDGNGCITQGMVTITEPSAIDVGVSLVNNELTANNTAASGYQWIDCGDGSGLSGENLSTFTPSVDGNYAVIVTEGACSDTSSCTLVQGLGVSEPLDELNLVVYPNPSNGHLTVVYNLLETMIIDVYQIDGKHCQTNRISSSGEMIELPHAPGVYLLRCSTEDKTTFISVTRE</sequence>
<feature type="compositionally biased region" description="Low complexity" evidence="2">
    <location>
        <begin position="383"/>
        <end position="397"/>
    </location>
</feature>
<feature type="region of interest" description="Disordered" evidence="2">
    <location>
        <begin position="383"/>
        <end position="416"/>
    </location>
</feature>
<evidence type="ECO:0000313" key="5">
    <source>
        <dbReference type="EMBL" id="CAG5082383.1"/>
    </source>
</evidence>
<proteinExistence type="predicted"/>
<feature type="domain" description="PET hydrolase/cutinase-like" evidence="4">
    <location>
        <begin position="43"/>
        <end position="243"/>
    </location>
</feature>
<dbReference type="InterPro" id="IPR029058">
    <property type="entry name" value="AB_hydrolase_fold"/>
</dbReference>
<dbReference type="RefSeq" id="WP_258542100.1">
    <property type="nucleotide sequence ID" value="NZ_OU015584.1"/>
</dbReference>
<dbReference type="Pfam" id="PF13573">
    <property type="entry name" value="SprB"/>
    <property type="match status" value="4"/>
</dbReference>
<dbReference type="KEGG" id="ptan:CRYO30217_01898"/>
<dbReference type="InterPro" id="IPR026444">
    <property type="entry name" value="Secre_tail"/>
</dbReference>
<evidence type="ECO:0000256" key="2">
    <source>
        <dbReference type="SAM" id="MobiDB-lite"/>
    </source>
</evidence>
<dbReference type="EMBL" id="OU015584">
    <property type="protein sequence ID" value="CAG5082383.1"/>
    <property type="molecule type" value="Genomic_DNA"/>
</dbReference>
<protein>
    <recommendedName>
        <fullName evidence="4">PET hydrolase/cutinase-like domain-containing protein</fullName>
    </recommendedName>
</protein>